<dbReference type="EMBL" id="HBIN01002230">
    <property type="protein sequence ID" value="CAE0431097.1"/>
    <property type="molecule type" value="Transcribed_RNA"/>
</dbReference>
<gene>
    <name evidence="1" type="ORF">ASTO00021_LOCUS1443</name>
    <name evidence="2" type="ORF">ASTO00021_LOCUS1444</name>
</gene>
<name>A0A6S7ZMW7_9STRA</name>
<organism evidence="1">
    <name type="scientific">Aplanochytrium stocchinoi</name>
    <dbReference type="NCBI Taxonomy" id="215587"/>
    <lineage>
        <taxon>Eukaryota</taxon>
        <taxon>Sar</taxon>
        <taxon>Stramenopiles</taxon>
        <taxon>Bigyra</taxon>
        <taxon>Labyrinthulomycetes</taxon>
        <taxon>Thraustochytrida</taxon>
        <taxon>Thraustochytriidae</taxon>
        <taxon>Aplanochytrium</taxon>
    </lineage>
</organism>
<sequence length="690" mass="78760">MAHTLRYKQGMLDDFFAFKNGMTSFLWNKNRRVDFDKVLELYRKVHPAIHVWLHDDTRIDFSAWSYALQRLPENITSVYSLVLSRRVINVLKVGHITNNGRTSNYTDTEKDCDQIEYVVAGVSPGKPVACKDRRRTCWELMPGKLFMLLRDTSSDYMDIISNLCVHTIEAKKLKNKFRPLSLTVPHLEKGMKKIRILGGNDIEEIKRIEKETMQQVPRLSSHDIDSLQQLWPSGNALKCVMDQLIQHGDYNIFVDPAVRDYSISGDERWASRLRVAAEKLLGRVPNMNALCVDLISSNTHSVLNLLSPYVHKKYPEILSWGRENHPDVFSYEGKDTNQSDSDMLKSSMLYPLLVHWFNAFPEEINKRKEMEAQHGIVEVQEKDVTGVSVQLIDLNKLKRAKKKYNFEFDPCIPFPDSCRKPSSDSAASNNCTDSEECFKPSENKHILVNIDYCFGKQAENIMRSLCLIFGKCVRSVNILGKAGALVGNRGDILFPTHLLDESAEGAMLPSDNTDVDPDSLCELSNRPVHIGPVITVEGTLLQNKNLLYFYERLWHAVGMEMEGSFYRKAIDQAKMLGILGRHVKVRMLYYVSDTPLKPESSLSQKMGLYEGVPPLYAITRMILAFVLETPAPQKEEVTPENVSFSIGGKRKNWKRKWKSLKTCVRLSLNQPKKLKKCINEAEAESPRSST</sequence>
<dbReference type="AlphaFoldDB" id="A0A6S7ZMW7"/>
<evidence type="ECO:0000313" key="1">
    <source>
        <dbReference type="EMBL" id="CAE0431096.1"/>
    </source>
</evidence>
<dbReference type="InterPro" id="IPR054204">
    <property type="entry name" value="DUF6909"/>
</dbReference>
<dbReference type="Pfam" id="PF21850">
    <property type="entry name" value="DUF6909"/>
    <property type="match status" value="1"/>
</dbReference>
<protein>
    <submittedName>
        <fullName evidence="1">Uncharacterized protein</fullName>
    </submittedName>
</protein>
<reference evidence="1" key="1">
    <citation type="submission" date="2021-01" db="EMBL/GenBank/DDBJ databases">
        <authorList>
            <person name="Corre E."/>
            <person name="Pelletier E."/>
            <person name="Niang G."/>
            <person name="Scheremetjew M."/>
            <person name="Finn R."/>
            <person name="Kale V."/>
            <person name="Holt S."/>
            <person name="Cochrane G."/>
            <person name="Meng A."/>
            <person name="Brown T."/>
            <person name="Cohen L."/>
        </authorList>
    </citation>
    <scope>NUCLEOTIDE SEQUENCE</scope>
    <source>
        <strain evidence="1">GSBS06</strain>
    </source>
</reference>
<evidence type="ECO:0000313" key="2">
    <source>
        <dbReference type="EMBL" id="CAE0431097.1"/>
    </source>
</evidence>
<dbReference type="EMBL" id="HBIN01002229">
    <property type="protein sequence ID" value="CAE0431096.1"/>
    <property type="molecule type" value="Transcribed_RNA"/>
</dbReference>
<proteinExistence type="predicted"/>
<accession>A0A6S7ZMW7</accession>